<dbReference type="SUPFAM" id="SSF56935">
    <property type="entry name" value="Porins"/>
    <property type="match status" value="1"/>
</dbReference>
<dbReference type="InterPro" id="IPR050286">
    <property type="entry name" value="G_neg_Bact_CarbUptk_Porin"/>
</dbReference>
<dbReference type="AlphaFoldDB" id="A0A317CKU1"/>
<dbReference type="RefSeq" id="WP_109837322.1">
    <property type="nucleotide sequence ID" value="NZ_QGKM01000019.1"/>
</dbReference>
<gene>
    <name evidence="11" type="ORF">DKW60_08980</name>
</gene>
<dbReference type="GO" id="GO:0046930">
    <property type="term" value="C:pore complex"/>
    <property type="evidence" value="ECO:0007669"/>
    <property type="project" value="UniProtKB-KW"/>
</dbReference>
<dbReference type="GO" id="GO:0015774">
    <property type="term" value="P:polysaccharide transport"/>
    <property type="evidence" value="ECO:0007669"/>
    <property type="project" value="TreeGrafter"/>
</dbReference>
<reference evidence="11 12" key="1">
    <citation type="submission" date="2018-05" db="EMBL/GenBank/DDBJ databases">
        <title>Leucothrix arctica sp. nov., isolated from Arctic seawater.</title>
        <authorList>
            <person name="Choi A."/>
            <person name="Baek K."/>
        </authorList>
    </citation>
    <scope>NUCLEOTIDE SEQUENCE [LARGE SCALE GENOMIC DNA]</scope>
    <source>
        <strain evidence="11 12">JCM 18388</strain>
    </source>
</reference>
<protein>
    <submittedName>
        <fullName evidence="11">Carbohydrate porin</fullName>
    </submittedName>
</protein>
<feature type="signal peptide" evidence="10">
    <location>
        <begin position="1"/>
        <end position="23"/>
    </location>
</feature>
<dbReference type="PANTHER" id="PTHR38762">
    <property type="entry name" value="CRYPTIC OUTER MEMBRANE PORIN BGLH-RELATED"/>
    <property type="match status" value="1"/>
</dbReference>
<dbReference type="GO" id="GO:0006811">
    <property type="term" value="P:monoatomic ion transport"/>
    <property type="evidence" value="ECO:0007669"/>
    <property type="project" value="UniProtKB-KW"/>
</dbReference>
<dbReference type="Gene3D" id="2.40.170.10">
    <property type="entry name" value="Porin, LamB type"/>
    <property type="match status" value="1"/>
</dbReference>
<dbReference type="GO" id="GO:0015288">
    <property type="term" value="F:porin activity"/>
    <property type="evidence" value="ECO:0007669"/>
    <property type="project" value="UniProtKB-KW"/>
</dbReference>
<dbReference type="GO" id="GO:0009279">
    <property type="term" value="C:cell outer membrane"/>
    <property type="evidence" value="ECO:0007669"/>
    <property type="project" value="UniProtKB-SubCell"/>
</dbReference>
<keyword evidence="4" id="KW-1134">Transmembrane beta strand</keyword>
<comment type="caution">
    <text evidence="11">The sequence shown here is derived from an EMBL/GenBank/DDBJ whole genome shotgun (WGS) entry which is preliminary data.</text>
</comment>
<keyword evidence="5" id="KW-0812">Transmembrane</keyword>
<keyword evidence="8" id="KW-0472">Membrane</keyword>
<keyword evidence="9" id="KW-0998">Cell outer membrane</keyword>
<comment type="subcellular location">
    <subcellularLocation>
        <location evidence="1">Cell outer membrane</location>
        <topology evidence="1">Multi-pass membrane protein</topology>
    </subcellularLocation>
</comment>
<dbReference type="EMBL" id="QGKM01000019">
    <property type="protein sequence ID" value="PWQ98063.1"/>
    <property type="molecule type" value="Genomic_DNA"/>
</dbReference>
<dbReference type="OrthoDB" id="106611at2"/>
<evidence type="ECO:0000256" key="6">
    <source>
        <dbReference type="ARBA" id="ARBA00023065"/>
    </source>
</evidence>
<evidence type="ECO:0000313" key="12">
    <source>
        <dbReference type="Proteomes" id="UP000245539"/>
    </source>
</evidence>
<accession>A0A317CKU1</accession>
<dbReference type="Pfam" id="PF02264">
    <property type="entry name" value="LamB"/>
    <property type="match status" value="1"/>
</dbReference>
<dbReference type="CDD" id="cd01346">
    <property type="entry name" value="Maltoporin-like"/>
    <property type="match status" value="1"/>
</dbReference>
<dbReference type="Proteomes" id="UP000245539">
    <property type="component" value="Unassembled WGS sequence"/>
</dbReference>
<comment type="similarity">
    <text evidence="2">Belongs to the porin LamB (TC 1.B.3) family.</text>
</comment>
<evidence type="ECO:0000256" key="3">
    <source>
        <dbReference type="ARBA" id="ARBA00022448"/>
    </source>
</evidence>
<keyword evidence="7" id="KW-0626">Porin</keyword>
<keyword evidence="12" id="KW-1185">Reference proteome</keyword>
<name>A0A317CKU1_9GAMM</name>
<proteinExistence type="inferred from homology"/>
<keyword evidence="3" id="KW-0813">Transport</keyword>
<evidence type="ECO:0000256" key="1">
    <source>
        <dbReference type="ARBA" id="ARBA00004571"/>
    </source>
</evidence>
<organism evidence="11 12">
    <name type="scientific">Leucothrix pacifica</name>
    <dbReference type="NCBI Taxonomy" id="1247513"/>
    <lineage>
        <taxon>Bacteria</taxon>
        <taxon>Pseudomonadati</taxon>
        <taxon>Pseudomonadota</taxon>
        <taxon>Gammaproteobacteria</taxon>
        <taxon>Thiotrichales</taxon>
        <taxon>Thiotrichaceae</taxon>
        <taxon>Leucothrix</taxon>
    </lineage>
</organism>
<dbReference type="GO" id="GO:0015144">
    <property type="term" value="F:carbohydrate transmembrane transporter activity"/>
    <property type="evidence" value="ECO:0007669"/>
    <property type="project" value="TreeGrafter"/>
</dbReference>
<dbReference type="PANTHER" id="PTHR38762:SF1">
    <property type="entry name" value="CRYPTIC OUTER MEMBRANE PORIN BGLH-RELATED"/>
    <property type="match status" value="1"/>
</dbReference>
<dbReference type="InterPro" id="IPR003192">
    <property type="entry name" value="Porin_LamB"/>
</dbReference>
<evidence type="ECO:0000256" key="5">
    <source>
        <dbReference type="ARBA" id="ARBA00022692"/>
    </source>
</evidence>
<keyword evidence="6" id="KW-0406">Ion transport</keyword>
<evidence type="ECO:0000313" key="11">
    <source>
        <dbReference type="EMBL" id="PWQ98063.1"/>
    </source>
</evidence>
<sequence length="396" mass="43718">MTILLRRIGILLAVSSAVSTVQAADDNLEFHGYLRSGIGSNSEGGDQACFKLDGAAAKYRLGNECETYGELSFGKKVWKNDDGAYFNVGTRLAFSVDQAQDWEQADPAFREAYVEAGNLFGGVLEGAKFWAGKRFYNRQDAHINDFYFWDNSGPGAGIENVNVGIGKLSYAMRRNTSDDDRAITSHDFKLSGIKTNKNGSLDVGVNILRSDESQDNFEGTNGKQFHLMHTQSNVLGGFNKLAVQYGSGSGVGLNPYPNDSADPDDKVFRVTEQMVWQKGEKFSGMAEAVYQKVEDGDTWMSVGLRPTLHINKHFGVGLELGHDRVKDKDGEVRSLNKITLAPYLSPTANFWSRPQLRAFVTYADWDDEAQAKGVANGVFGTNTHGMSYGFQLESWW</sequence>
<evidence type="ECO:0000256" key="7">
    <source>
        <dbReference type="ARBA" id="ARBA00023114"/>
    </source>
</evidence>
<evidence type="ECO:0000256" key="9">
    <source>
        <dbReference type="ARBA" id="ARBA00023237"/>
    </source>
</evidence>
<evidence type="ECO:0000256" key="2">
    <source>
        <dbReference type="ARBA" id="ARBA00007055"/>
    </source>
</evidence>
<evidence type="ECO:0000256" key="4">
    <source>
        <dbReference type="ARBA" id="ARBA00022452"/>
    </source>
</evidence>
<evidence type="ECO:0000256" key="10">
    <source>
        <dbReference type="SAM" id="SignalP"/>
    </source>
</evidence>
<keyword evidence="10" id="KW-0732">Signal</keyword>
<dbReference type="InterPro" id="IPR036998">
    <property type="entry name" value="Porin_LamB_sf"/>
</dbReference>
<evidence type="ECO:0000256" key="8">
    <source>
        <dbReference type="ARBA" id="ARBA00023136"/>
    </source>
</evidence>
<feature type="chain" id="PRO_5016344421" evidence="10">
    <location>
        <begin position="24"/>
        <end position="396"/>
    </location>
</feature>